<evidence type="ECO:0000256" key="1">
    <source>
        <dbReference type="SAM" id="SignalP"/>
    </source>
</evidence>
<sequence length="158" mass="16206">MKGMAKAWLALGIAGGAMVAGTAAAEAATGSLRHSTVVTHRGVPISADYEGVSEIALRQIGSTAPGGRASTLRCAWTVSLAVERTARAGKAASARHTMRQENALAGEAAGWCAGARQAIERTVAARQDRLQATMMALVAQDRAAILAEADRLTTHGEG</sequence>
<keyword evidence="1" id="KW-0732">Signal</keyword>
<organism evidence="2 3">
    <name type="scientific">Novosphingobium cyanobacteriorum</name>
    <dbReference type="NCBI Taxonomy" id="3024215"/>
    <lineage>
        <taxon>Bacteria</taxon>
        <taxon>Pseudomonadati</taxon>
        <taxon>Pseudomonadota</taxon>
        <taxon>Alphaproteobacteria</taxon>
        <taxon>Sphingomonadales</taxon>
        <taxon>Sphingomonadaceae</taxon>
        <taxon>Novosphingobium</taxon>
    </lineage>
</organism>
<gene>
    <name evidence="2" type="ORF">POM99_12925</name>
</gene>
<accession>A0ABT6CM21</accession>
<dbReference type="EMBL" id="JAROCY010000011">
    <property type="protein sequence ID" value="MDF8334110.1"/>
    <property type="molecule type" value="Genomic_DNA"/>
</dbReference>
<evidence type="ECO:0008006" key="4">
    <source>
        <dbReference type="Google" id="ProtNLM"/>
    </source>
</evidence>
<comment type="caution">
    <text evidence="2">The sequence shown here is derived from an EMBL/GenBank/DDBJ whole genome shotgun (WGS) entry which is preliminary data.</text>
</comment>
<name>A0ABT6CM21_9SPHN</name>
<keyword evidence="3" id="KW-1185">Reference proteome</keyword>
<evidence type="ECO:0000313" key="2">
    <source>
        <dbReference type="EMBL" id="MDF8334110.1"/>
    </source>
</evidence>
<dbReference type="RefSeq" id="WP_277278454.1">
    <property type="nucleotide sequence ID" value="NZ_JAROCY010000011.1"/>
</dbReference>
<proteinExistence type="predicted"/>
<feature type="signal peptide" evidence="1">
    <location>
        <begin position="1"/>
        <end position="19"/>
    </location>
</feature>
<evidence type="ECO:0000313" key="3">
    <source>
        <dbReference type="Proteomes" id="UP001222770"/>
    </source>
</evidence>
<feature type="chain" id="PRO_5047098646" description="UrcA family protein" evidence="1">
    <location>
        <begin position="20"/>
        <end position="158"/>
    </location>
</feature>
<reference evidence="2 3" key="1">
    <citation type="submission" date="2023-03" db="EMBL/GenBank/DDBJ databases">
        <title>Novosphingobium cyanobacteriorum sp. nov., isolated from a eutrophic reservoir during the Microcystis bloom period.</title>
        <authorList>
            <person name="Kang M."/>
            <person name="Le V."/>
            <person name="Ko S.-R."/>
            <person name="Lee S.-A."/>
            <person name="Ahn C.-Y."/>
        </authorList>
    </citation>
    <scope>NUCLEOTIDE SEQUENCE [LARGE SCALE GENOMIC DNA]</scope>
    <source>
        <strain evidence="2 3">HBC54</strain>
    </source>
</reference>
<dbReference type="Proteomes" id="UP001222770">
    <property type="component" value="Unassembled WGS sequence"/>
</dbReference>
<protein>
    <recommendedName>
        <fullName evidence="4">UrcA family protein</fullName>
    </recommendedName>
</protein>